<keyword evidence="1" id="KW-0732">Signal</keyword>
<feature type="signal peptide" evidence="1">
    <location>
        <begin position="1"/>
        <end position="32"/>
    </location>
</feature>
<reference evidence="2" key="1">
    <citation type="submission" date="2022-10" db="EMBL/GenBank/DDBJ databases">
        <title>The complete genomes of actinobacterial strains from the NBC collection.</title>
        <authorList>
            <person name="Joergensen T.S."/>
            <person name="Alvarez Arevalo M."/>
            <person name="Sterndorff E.B."/>
            <person name="Faurdal D."/>
            <person name="Vuksanovic O."/>
            <person name="Mourched A.-S."/>
            <person name="Charusanti P."/>
            <person name="Shaw S."/>
            <person name="Blin K."/>
            <person name="Weber T."/>
        </authorList>
    </citation>
    <scope>NUCLEOTIDE SEQUENCE</scope>
    <source>
        <strain evidence="2">NBC_01401</strain>
    </source>
</reference>
<accession>A0AAU3GSU8</accession>
<dbReference type="InterPro" id="IPR036366">
    <property type="entry name" value="PGBDSf"/>
</dbReference>
<evidence type="ECO:0000313" key="2">
    <source>
        <dbReference type="EMBL" id="WTY96014.1"/>
    </source>
</evidence>
<dbReference type="AlphaFoldDB" id="A0AAU3GSU8"/>
<proteinExistence type="predicted"/>
<evidence type="ECO:0000256" key="1">
    <source>
        <dbReference type="SAM" id="SignalP"/>
    </source>
</evidence>
<protein>
    <submittedName>
        <fullName evidence="2">Peptidoglycan-binding protein</fullName>
    </submittedName>
</protein>
<name>A0AAU3GSU8_9ACTN</name>
<dbReference type="EMBL" id="CP109535">
    <property type="protein sequence ID" value="WTY96014.1"/>
    <property type="molecule type" value="Genomic_DNA"/>
</dbReference>
<feature type="chain" id="PRO_5043659679" evidence="1">
    <location>
        <begin position="33"/>
        <end position="152"/>
    </location>
</feature>
<dbReference type="InterPro" id="IPR036365">
    <property type="entry name" value="PGBD-like_sf"/>
</dbReference>
<organism evidence="2">
    <name type="scientific">Streptomyces sp. NBC_01401</name>
    <dbReference type="NCBI Taxonomy" id="2903854"/>
    <lineage>
        <taxon>Bacteria</taxon>
        <taxon>Bacillati</taxon>
        <taxon>Actinomycetota</taxon>
        <taxon>Actinomycetes</taxon>
        <taxon>Kitasatosporales</taxon>
        <taxon>Streptomycetaceae</taxon>
        <taxon>Streptomyces</taxon>
    </lineage>
</organism>
<dbReference type="SUPFAM" id="SSF47090">
    <property type="entry name" value="PGBD-like"/>
    <property type="match status" value="1"/>
</dbReference>
<sequence length="152" mass="16073">MRQKVLARTLVSLTAVVGIAAGSLAGASASFAAPTQSTTAAASVEVGVLATNNLGLSEAQAKRVQSVLKAKWKYKDNIDGKLGTNSWMAMQRFLKASWQYTDAIDGDPGPNTVKALQRYLQKYFDYTGAIDGDPGPKTQAAFRRAADACPAC</sequence>
<gene>
    <name evidence="2" type="ORF">OG626_14375</name>
</gene>
<dbReference type="Gene3D" id="1.10.101.10">
    <property type="entry name" value="PGBD-like superfamily/PGBD"/>
    <property type="match status" value="1"/>
</dbReference>